<evidence type="ECO:0000256" key="13">
    <source>
        <dbReference type="ARBA" id="ARBA00034430"/>
    </source>
</evidence>
<dbReference type="InterPro" id="IPR050818">
    <property type="entry name" value="KCNH_animal-type"/>
</dbReference>
<evidence type="ECO:0000256" key="11">
    <source>
        <dbReference type="ARBA" id="ARBA00023180"/>
    </source>
</evidence>
<dbReference type="Proteomes" id="UP000524558">
    <property type="component" value="Unassembled WGS sequence"/>
</dbReference>
<evidence type="ECO:0000256" key="15">
    <source>
        <dbReference type="SAM" id="Phobius"/>
    </source>
</evidence>
<protein>
    <submittedName>
        <fullName evidence="19">KCNH4 protein</fullName>
    </submittedName>
</protein>
<dbReference type="InterPro" id="IPR035965">
    <property type="entry name" value="PAS-like_dom_sf"/>
</dbReference>
<dbReference type="SMART" id="SM00086">
    <property type="entry name" value="PAC"/>
    <property type="match status" value="1"/>
</dbReference>
<dbReference type="GO" id="GO:0042391">
    <property type="term" value="P:regulation of membrane potential"/>
    <property type="evidence" value="ECO:0007669"/>
    <property type="project" value="TreeGrafter"/>
</dbReference>
<feature type="region of interest" description="Disordered" evidence="14">
    <location>
        <begin position="645"/>
        <end position="714"/>
    </location>
</feature>
<evidence type="ECO:0000259" key="17">
    <source>
        <dbReference type="PROSITE" id="PS50112"/>
    </source>
</evidence>
<dbReference type="CDD" id="cd00038">
    <property type="entry name" value="CAP_ED"/>
    <property type="match status" value="1"/>
</dbReference>
<comment type="subcellular location">
    <subcellularLocation>
        <location evidence="1">Membrane</location>
        <topology evidence="1">Multi-pass membrane protein</topology>
    </subcellularLocation>
</comment>
<feature type="domain" description="PAS" evidence="17">
    <location>
        <begin position="16"/>
        <end position="64"/>
    </location>
</feature>
<dbReference type="SUPFAM" id="SSF55785">
    <property type="entry name" value="PYP-like sensor domain (PAS domain)"/>
    <property type="match status" value="1"/>
</dbReference>
<dbReference type="Gene3D" id="1.10.287.70">
    <property type="match status" value="1"/>
</dbReference>
<evidence type="ECO:0000256" key="6">
    <source>
        <dbReference type="ARBA" id="ARBA00022882"/>
    </source>
</evidence>
<dbReference type="Gene3D" id="2.60.120.10">
    <property type="entry name" value="Jelly Rolls"/>
    <property type="match status" value="1"/>
</dbReference>
<dbReference type="EMBL" id="VYZF01003698">
    <property type="protein sequence ID" value="NWT48164.1"/>
    <property type="molecule type" value="Genomic_DNA"/>
</dbReference>
<dbReference type="InterPro" id="IPR000700">
    <property type="entry name" value="PAS-assoc_C"/>
</dbReference>
<dbReference type="FunFam" id="2.60.120.10:FF:000014">
    <property type="entry name" value="Potassium voltage-gated channel, subfamily H (Eag-related), member 4"/>
    <property type="match status" value="1"/>
</dbReference>
<dbReference type="GO" id="GO:0005886">
    <property type="term" value="C:plasma membrane"/>
    <property type="evidence" value="ECO:0007669"/>
    <property type="project" value="TreeGrafter"/>
</dbReference>
<keyword evidence="6" id="KW-0851">Voltage-gated channel</keyword>
<evidence type="ECO:0000313" key="19">
    <source>
        <dbReference type="EMBL" id="NWT48164.1"/>
    </source>
</evidence>
<keyword evidence="11" id="KW-0325">Glycoprotein</keyword>
<keyword evidence="12" id="KW-0407">Ion channel</keyword>
<dbReference type="AlphaFoldDB" id="A0A7K5P0P8"/>
<keyword evidence="10 15" id="KW-0472">Membrane</keyword>
<dbReference type="SUPFAM" id="SSF81324">
    <property type="entry name" value="Voltage-gated potassium channels"/>
    <property type="match status" value="1"/>
</dbReference>
<keyword evidence="4 15" id="KW-0812">Transmembrane</keyword>
<dbReference type="SUPFAM" id="SSF51206">
    <property type="entry name" value="cAMP-binding domain-like"/>
    <property type="match status" value="1"/>
</dbReference>
<dbReference type="PROSITE" id="PS50042">
    <property type="entry name" value="CNMP_BINDING_3"/>
    <property type="match status" value="1"/>
</dbReference>
<evidence type="ECO:0000256" key="10">
    <source>
        <dbReference type="ARBA" id="ARBA00023136"/>
    </source>
</evidence>
<evidence type="ECO:0000313" key="20">
    <source>
        <dbReference type="Proteomes" id="UP000524558"/>
    </source>
</evidence>
<evidence type="ECO:0000256" key="3">
    <source>
        <dbReference type="ARBA" id="ARBA00022538"/>
    </source>
</evidence>
<feature type="region of interest" description="Disordered" evidence="14">
    <location>
        <begin position="113"/>
        <end position="141"/>
    </location>
</feature>
<dbReference type="PRINTS" id="PR01465">
    <property type="entry name" value="ELKCHANNEL"/>
</dbReference>
<feature type="non-terminal residue" evidence="19">
    <location>
        <position position="1"/>
    </location>
</feature>
<proteinExistence type="predicted"/>
<dbReference type="PROSITE" id="PS50112">
    <property type="entry name" value="PAS"/>
    <property type="match status" value="1"/>
</dbReference>
<dbReference type="Pfam" id="PF13426">
    <property type="entry name" value="PAS_9"/>
    <property type="match status" value="1"/>
</dbReference>
<organism evidence="19 20">
    <name type="scientific">Chroicocephalus maculipennis</name>
    <name type="common">Brown-hooded gull</name>
    <name type="synonym">Larus maculipennis</name>
    <dbReference type="NCBI Taxonomy" id="287016"/>
    <lineage>
        <taxon>Eukaryota</taxon>
        <taxon>Metazoa</taxon>
        <taxon>Chordata</taxon>
        <taxon>Craniata</taxon>
        <taxon>Vertebrata</taxon>
        <taxon>Euteleostomi</taxon>
        <taxon>Archelosauria</taxon>
        <taxon>Archosauria</taxon>
        <taxon>Dinosauria</taxon>
        <taxon>Saurischia</taxon>
        <taxon>Theropoda</taxon>
        <taxon>Coelurosauria</taxon>
        <taxon>Aves</taxon>
        <taxon>Neognathae</taxon>
        <taxon>Neoaves</taxon>
        <taxon>Charadriiformes</taxon>
        <taxon>Laridae</taxon>
        <taxon>Chroicocephalus</taxon>
    </lineage>
</organism>
<evidence type="ECO:0000259" key="16">
    <source>
        <dbReference type="PROSITE" id="PS50042"/>
    </source>
</evidence>
<dbReference type="InterPro" id="IPR003938">
    <property type="entry name" value="K_chnl_volt-dep_EAG/ELK/ERG"/>
</dbReference>
<dbReference type="Pfam" id="PF00520">
    <property type="entry name" value="Ion_trans"/>
    <property type="match status" value="1"/>
</dbReference>
<keyword evidence="20" id="KW-1185">Reference proteome</keyword>
<feature type="domain" description="PAC" evidence="18">
    <location>
        <begin position="67"/>
        <end position="119"/>
    </location>
</feature>
<dbReference type="InterPro" id="IPR000595">
    <property type="entry name" value="cNMP-bd_dom"/>
</dbReference>
<accession>A0A7K5P0P8</accession>
<gene>
    <name evidence="19" type="primary">Kcnh4</name>
    <name evidence="19" type="ORF">CHRMAC_R10818</name>
</gene>
<keyword evidence="3" id="KW-0633">Potassium transport</keyword>
<evidence type="ECO:0000256" key="5">
    <source>
        <dbReference type="ARBA" id="ARBA00022826"/>
    </source>
</evidence>
<feature type="transmembrane region" description="Helical" evidence="15">
    <location>
        <begin position="231"/>
        <end position="249"/>
    </location>
</feature>
<comment type="caution">
    <text evidence="19">The sequence shown here is derived from an EMBL/GenBank/DDBJ whole genome shotgun (WGS) entry which is preliminary data.</text>
</comment>
<evidence type="ECO:0000256" key="14">
    <source>
        <dbReference type="SAM" id="MobiDB-lite"/>
    </source>
</evidence>
<feature type="transmembrane region" description="Helical" evidence="15">
    <location>
        <begin position="292"/>
        <end position="314"/>
    </location>
</feature>
<feature type="transmembrane region" description="Helical" evidence="15">
    <location>
        <begin position="326"/>
        <end position="352"/>
    </location>
</feature>
<dbReference type="InterPro" id="IPR000014">
    <property type="entry name" value="PAS"/>
</dbReference>
<evidence type="ECO:0000256" key="7">
    <source>
        <dbReference type="ARBA" id="ARBA00022958"/>
    </source>
</evidence>
<evidence type="ECO:0000256" key="1">
    <source>
        <dbReference type="ARBA" id="ARBA00004141"/>
    </source>
</evidence>
<keyword evidence="2" id="KW-0813">Transport</keyword>
<feature type="compositionally biased region" description="Polar residues" evidence="14">
    <location>
        <begin position="659"/>
        <end position="668"/>
    </location>
</feature>
<evidence type="ECO:0000259" key="18">
    <source>
        <dbReference type="PROSITE" id="PS50113"/>
    </source>
</evidence>
<dbReference type="InterPro" id="IPR014710">
    <property type="entry name" value="RmlC-like_jellyroll"/>
</dbReference>
<feature type="non-terminal residue" evidence="19">
    <location>
        <position position="714"/>
    </location>
</feature>
<dbReference type="NCBIfam" id="TIGR00229">
    <property type="entry name" value="sensory_box"/>
    <property type="match status" value="1"/>
</dbReference>
<keyword evidence="5" id="KW-0631">Potassium channel</keyword>
<evidence type="ECO:0000256" key="9">
    <source>
        <dbReference type="ARBA" id="ARBA00023065"/>
    </source>
</evidence>
<dbReference type="PANTHER" id="PTHR10217:SF630">
    <property type="entry name" value="POTASSIUM VOLTAGE-GATED CHANNEL SUBFAMILY H MEMBER 4"/>
    <property type="match status" value="1"/>
</dbReference>
<comment type="catalytic activity">
    <reaction evidence="13">
        <text>K(+)(in) = K(+)(out)</text>
        <dbReference type="Rhea" id="RHEA:29463"/>
        <dbReference type="ChEBI" id="CHEBI:29103"/>
    </reaction>
</comment>
<name>A0A7K5P0P8_CHRMC</name>
<dbReference type="SMART" id="SM00100">
    <property type="entry name" value="cNMP"/>
    <property type="match status" value="1"/>
</dbReference>
<dbReference type="Pfam" id="PF00027">
    <property type="entry name" value="cNMP_binding"/>
    <property type="match status" value="1"/>
</dbReference>
<dbReference type="PRINTS" id="PR01463">
    <property type="entry name" value="EAGCHANLFMLY"/>
</dbReference>
<keyword evidence="7" id="KW-0630">Potassium</keyword>
<dbReference type="InterPro" id="IPR001610">
    <property type="entry name" value="PAC"/>
</dbReference>
<evidence type="ECO:0000256" key="2">
    <source>
        <dbReference type="ARBA" id="ARBA00022448"/>
    </source>
</evidence>
<dbReference type="InterPro" id="IPR005821">
    <property type="entry name" value="Ion_trans_dom"/>
</dbReference>
<evidence type="ECO:0000256" key="4">
    <source>
        <dbReference type="ARBA" id="ARBA00022692"/>
    </source>
</evidence>
<sequence length="714" mass="79622">SNFILANAQVRRGFPIVYCSDGFCDLTGFARTEVMQKNCSCRFLYGAETSEPVLQRIEKVLDGRQEYQTEVCFYKKGGAAFWCLLDIMPIKNEKGEVVLFLFSFKDITESRGRSHLGDKKEEKQRSKKSGSSHLRAAQRQGRTVLHRLSSQFARRDRGEMKINRNVFENKPSIPEYKVASVQKSRFILLHYSIFKALWDWLILLATFYVAVTVPYNVCFTGTEDSLSAARSTIVSDIAVEMLFILDIILNFRTTYVSQSGQVVYDPRSICIHYVATWFFVDLIAALPFDLLYVFNVTVTSLVHLLKTVRLLRLLRLLQKLDRYSQYSAMVLTLLMSMFALLAHWMACIWYVIGRKEMESNDPRTWEIGWLHELGKRLEAPYINNSAGGPSVRSAYIASLYFTLSSLTSVGFGNVCANTDAEKIFSICTMLIGGEAGSAAGLGGGFVSGCRSRECSSRGSWGVRRSALEGDVSPGLWGEAAPRPPAPQPRSPQLLHDFPDELRADVAMHLNKDILQLPVFETASRGCLRSLSLHIKTSFCAPGEYLLRQGDALQANYFVCSGSLEVLRDNVVLAILGKGDLIGADLCSTDQVIKTNADVKALTYCDLQYIGLRGLCEVLQLYPEYASKFTADIHQDLTFNLREGSEMEVGARPPSRAPSPLTSSPQSCLESGAAPEKPLPSILEDEEEPDEVFQPSPPAVTRRKLLLPQLSSPAR</sequence>
<dbReference type="CDD" id="cd00130">
    <property type="entry name" value="PAS"/>
    <property type="match status" value="1"/>
</dbReference>
<evidence type="ECO:0000256" key="12">
    <source>
        <dbReference type="ARBA" id="ARBA00023303"/>
    </source>
</evidence>
<reference evidence="19 20" key="1">
    <citation type="submission" date="2019-09" db="EMBL/GenBank/DDBJ databases">
        <title>Bird 10,000 Genomes (B10K) Project - Family phase.</title>
        <authorList>
            <person name="Zhang G."/>
        </authorList>
    </citation>
    <scope>NUCLEOTIDE SEQUENCE [LARGE SCALE GENOMIC DNA]</scope>
    <source>
        <strain evidence="19">B10K-DU-021-33</strain>
        <tissue evidence="19">Mixed tissue sample</tissue>
    </source>
</reference>
<dbReference type="PANTHER" id="PTHR10217">
    <property type="entry name" value="VOLTAGE AND LIGAND GATED POTASSIUM CHANNEL"/>
    <property type="match status" value="1"/>
</dbReference>
<feature type="transmembrane region" description="Helical" evidence="15">
    <location>
        <begin position="186"/>
        <end position="211"/>
    </location>
</feature>
<keyword evidence="9" id="KW-0406">Ion transport</keyword>
<dbReference type="PROSITE" id="PS50113">
    <property type="entry name" value="PAC"/>
    <property type="match status" value="1"/>
</dbReference>
<dbReference type="GO" id="GO:0005249">
    <property type="term" value="F:voltage-gated potassium channel activity"/>
    <property type="evidence" value="ECO:0007669"/>
    <property type="project" value="InterPro"/>
</dbReference>
<keyword evidence="8 15" id="KW-1133">Transmembrane helix</keyword>
<dbReference type="FunFam" id="3.30.450.20:FF:000001">
    <property type="entry name" value="Potassium voltage-gated channel subfamily H member 7"/>
    <property type="match status" value="1"/>
</dbReference>
<evidence type="ECO:0000256" key="8">
    <source>
        <dbReference type="ARBA" id="ARBA00022989"/>
    </source>
</evidence>
<dbReference type="Gene3D" id="3.30.450.20">
    <property type="entry name" value="PAS domain"/>
    <property type="match status" value="1"/>
</dbReference>
<feature type="domain" description="Cyclic nucleotide-binding" evidence="16">
    <location>
        <begin position="518"/>
        <end position="582"/>
    </location>
</feature>
<feature type="compositionally biased region" description="Basic and acidic residues" evidence="14">
    <location>
        <begin position="113"/>
        <end position="124"/>
    </location>
</feature>
<dbReference type="GO" id="GO:0034702">
    <property type="term" value="C:monoatomic ion channel complex"/>
    <property type="evidence" value="ECO:0007669"/>
    <property type="project" value="UniProtKB-KW"/>
</dbReference>
<dbReference type="InterPro" id="IPR003950">
    <property type="entry name" value="K_chnl_volt-dep_ELK"/>
</dbReference>
<dbReference type="InterPro" id="IPR018490">
    <property type="entry name" value="cNMP-bd_dom_sf"/>
</dbReference>